<evidence type="ECO:0000259" key="1">
    <source>
        <dbReference type="Pfam" id="PF03559"/>
    </source>
</evidence>
<reference evidence="2" key="1">
    <citation type="submission" date="2020-12" db="EMBL/GenBank/DDBJ databases">
        <title>Prauserella sp. ASG 168, a novel actinomycete isolated from cave rock.</title>
        <authorList>
            <person name="Suriyachadkun C."/>
        </authorList>
    </citation>
    <scope>NUCLEOTIDE SEQUENCE</scope>
    <source>
        <strain evidence="2">ASG 168</strain>
    </source>
</reference>
<dbReference type="Pfam" id="PF03559">
    <property type="entry name" value="Hexose_dehydrat"/>
    <property type="match status" value="2"/>
</dbReference>
<keyword evidence="3" id="KW-1185">Reference proteome</keyword>
<sequence>MGEPLSTSDAATPVRDVTSLRGDVSRPLESSDEFWHWWNERSMATRFEVSQVPFAELDAWRFDPDSGNLGHESGRFFSVEGLQVRSAGVDTWSQPIINQPEIGILGILVKEFDGVLCCLMQAKMEPGNVNTIQLSPTVQATRSNYTQVHRGSSTRYLEHFAGPGRGRVIVDVLQSEQGAWFWRKRNRNMVVLVTEDIPVHDDFRWLPLSQVREALNVDNLVNMDARTVLSCMPFGLPEEPAGSAGDTFSEALARSYQYQSAHGDRPGLHTAGEILSWFTEAKTRCDWTASLIPLAGVRQWSRDESELSAEDGRNFRIIGVRVRADNREVAGWSQPLLEPRGRGQAWFVTRVIEGVLHVLVRARPEFGLMDLVEMAPTIHLLPGQGLADVQEEFLSELVGSGLGRVRYDAVLSEEGGRFYHALTRYRIVEVGEDFPVSVPPDFCWMTLSQLTDLLRHGHYLNIEARSLLACMQSVSESAELPTPAGNRGGLDFHAGARAGR</sequence>
<proteinExistence type="predicted"/>
<name>A0A934QWG2_9PSEU</name>
<gene>
    <name evidence="2" type="ORF">JHE00_26395</name>
</gene>
<evidence type="ECO:0000313" key="3">
    <source>
        <dbReference type="Proteomes" id="UP000635245"/>
    </source>
</evidence>
<protein>
    <submittedName>
        <fullName evidence="2">NDP-hexose 2,3-dehydratase family protein</fullName>
    </submittedName>
</protein>
<dbReference type="EMBL" id="JAENJH010000008">
    <property type="protein sequence ID" value="MBK1787875.1"/>
    <property type="molecule type" value="Genomic_DNA"/>
</dbReference>
<dbReference type="InterPro" id="IPR005212">
    <property type="entry name" value="EvaA-like"/>
</dbReference>
<accession>A0A934QWG2</accession>
<dbReference type="Proteomes" id="UP000635245">
    <property type="component" value="Unassembled WGS sequence"/>
</dbReference>
<dbReference type="GO" id="GO:0016829">
    <property type="term" value="F:lyase activity"/>
    <property type="evidence" value="ECO:0007669"/>
    <property type="project" value="InterPro"/>
</dbReference>
<dbReference type="Gene3D" id="3.90.79.40">
    <property type="entry name" value="EvaA sugar 2,3-dehydratase subunit"/>
    <property type="match status" value="2"/>
</dbReference>
<dbReference type="AlphaFoldDB" id="A0A934QWG2"/>
<feature type="domain" description="dTDP-4-dehydro-6-deoxy-alpha-D-glucopyranose 2,3-dehydratase" evidence="1">
    <location>
        <begin position="273"/>
        <end position="471"/>
    </location>
</feature>
<comment type="caution">
    <text evidence="2">The sequence shown here is derived from an EMBL/GenBank/DDBJ whole genome shotgun (WGS) entry which is preliminary data.</text>
</comment>
<dbReference type="InterPro" id="IPR038153">
    <property type="entry name" value="EvaA-like_sf"/>
</dbReference>
<dbReference type="RefSeq" id="WP_200323034.1">
    <property type="nucleotide sequence ID" value="NZ_JAENJH010000008.1"/>
</dbReference>
<organism evidence="2 3">
    <name type="scientific">Prauserella cavernicola</name>
    <dbReference type="NCBI Taxonomy" id="2800127"/>
    <lineage>
        <taxon>Bacteria</taxon>
        <taxon>Bacillati</taxon>
        <taxon>Actinomycetota</taxon>
        <taxon>Actinomycetes</taxon>
        <taxon>Pseudonocardiales</taxon>
        <taxon>Pseudonocardiaceae</taxon>
        <taxon>Prauserella</taxon>
    </lineage>
</organism>
<evidence type="ECO:0000313" key="2">
    <source>
        <dbReference type="EMBL" id="MBK1787875.1"/>
    </source>
</evidence>
<feature type="domain" description="dTDP-4-dehydro-6-deoxy-alpha-D-glucopyranose 2,3-dehydratase" evidence="1">
    <location>
        <begin position="33"/>
        <end position="232"/>
    </location>
</feature>